<dbReference type="PROSITE" id="PS50082">
    <property type="entry name" value="WD_REPEATS_2"/>
    <property type="match status" value="2"/>
</dbReference>
<dbReference type="PROSITE" id="PS00678">
    <property type="entry name" value="WD_REPEATS_1"/>
    <property type="match status" value="1"/>
</dbReference>
<evidence type="ECO:0000256" key="4">
    <source>
        <dbReference type="SAM" id="MobiDB-lite"/>
    </source>
</evidence>
<dbReference type="OrthoDB" id="311712at2759"/>
<name>A0A2T9ZJS7_9FUNG</name>
<comment type="caution">
    <text evidence="5">The sequence shown here is derived from an EMBL/GenBank/DDBJ whole genome shotgun (WGS) entry which is preliminary data.</text>
</comment>
<dbReference type="EMBL" id="MBFS01000068">
    <property type="protein sequence ID" value="PVV04876.1"/>
    <property type="molecule type" value="Genomic_DNA"/>
</dbReference>
<evidence type="ECO:0000256" key="2">
    <source>
        <dbReference type="ARBA" id="ARBA00022737"/>
    </source>
</evidence>
<dbReference type="STRING" id="133381.A0A2T9ZJS7"/>
<gene>
    <name evidence="5" type="ORF">BB560_000608</name>
</gene>
<dbReference type="GO" id="GO:0035859">
    <property type="term" value="C:Seh1-associated complex"/>
    <property type="evidence" value="ECO:0007669"/>
    <property type="project" value="TreeGrafter"/>
</dbReference>
<dbReference type="InterPro" id="IPR001680">
    <property type="entry name" value="WD40_rpt"/>
</dbReference>
<evidence type="ECO:0000313" key="5">
    <source>
        <dbReference type="EMBL" id="PVV04876.1"/>
    </source>
</evidence>
<proteinExistence type="predicted"/>
<feature type="region of interest" description="Disordered" evidence="4">
    <location>
        <begin position="738"/>
        <end position="764"/>
    </location>
</feature>
<dbReference type="SUPFAM" id="SSF50978">
    <property type="entry name" value="WD40 repeat-like"/>
    <property type="match status" value="1"/>
</dbReference>
<evidence type="ECO:0000256" key="1">
    <source>
        <dbReference type="ARBA" id="ARBA00022574"/>
    </source>
</evidence>
<reference evidence="5 6" key="1">
    <citation type="journal article" date="2018" name="MBio">
        <title>Comparative Genomics Reveals the Core Gene Toolbox for the Fungus-Insect Symbiosis.</title>
        <authorList>
            <person name="Wang Y."/>
            <person name="Stata M."/>
            <person name="Wang W."/>
            <person name="Stajich J.E."/>
            <person name="White M.M."/>
            <person name="Moncalvo J.M."/>
        </authorList>
    </citation>
    <scope>NUCLEOTIDE SEQUENCE [LARGE SCALE GENOMIC DNA]</scope>
    <source>
        <strain evidence="5 6">SC-DP-2</strain>
    </source>
</reference>
<dbReference type="GO" id="GO:0035591">
    <property type="term" value="F:signaling adaptor activity"/>
    <property type="evidence" value="ECO:0007669"/>
    <property type="project" value="TreeGrafter"/>
</dbReference>
<evidence type="ECO:0000313" key="6">
    <source>
        <dbReference type="Proteomes" id="UP000245609"/>
    </source>
</evidence>
<dbReference type="InterPro" id="IPR049567">
    <property type="entry name" value="WDR59-like"/>
</dbReference>
<accession>A0A2T9ZJS7</accession>
<keyword evidence="6" id="KW-1185">Reference proteome</keyword>
<dbReference type="PANTHER" id="PTHR46170">
    <property type="entry name" value="GATOR COMPLEX PROTEIN WDR59"/>
    <property type="match status" value="1"/>
</dbReference>
<dbReference type="Pfam" id="PF00400">
    <property type="entry name" value="WD40"/>
    <property type="match status" value="2"/>
</dbReference>
<feature type="repeat" description="WD" evidence="3">
    <location>
        <begin position="132"/>
        <end position="167"/>
    </location>
</feature>
<dbReference type="SMART" id="SM00320">
    <property type="entry name" value="WD40"/>
    <property type="match status" value="5"/>
</dbReference>
<dbReference type="PANTHER" id="PTHR46170:SF1">
    <property type="entry name" value="GATOR COMPLEX PROTEIN WDR59"/>
    <property type="match status" value="1"/>
</dbReference>
<organism evidence="5 6">
    <name type="scientific">Smittium megazygosporum</name>
    <dbReference type="NCBI Taxonomy" id="133381"/>
    <lineage>
        <taxon>Eukaryota</taxon>
        <taxon>Fungi</taxon>
        <taxon>Fungi incertae sedis</taxon>
        <taxon>Zoopagomycota</taxon>
        <taxon>Kickxellomycotina</taxon>
        <taxon>Harpellomycetes</taxon>
        <taxon>Harpellales</taxon>
        <taxon>Legeriomycetaceae</taxon>
        <taxon>Smittium</taxon>
    </lineage>
</organism>
<dbReference type="InterPro" id="IPR036322">
    <property type="entry name" value="WD40_repeat_dom_sf"/>
</dbReference>
<dbReference type="GO" id="GO:1904263">
    <property type="term" value="P:positive regulation of TORC1 signaling"/>
    <property type="evidence" value="ECO:0007669"/>
    <property type="project" value="TreeGrafter"/>
</dbReference>
<dbReference type="PROSITE" id="PS50294">
    <property type="entry name" value="WD_REPEATS_REGION"/>
    <property type="match status" value="2"/>
</dbReference>
<dbReference type="InterPro" id="IPR019775">
    <property type="entry name" value="WD40_repeat_CS"/>
</dbReference>
<feature type="repeat" description="WD" evidence="3">
    <location>
        <begin position="219"/>
        <end position="252"/>
    </location>
</feature>
<dbReference type="GO" id="GO:0034198">
    <property type="term" value="P:cellular response to amino acid starvation"/>
    <property type="evidence" value="ECO:0007669"/>
    <property type="project" value="TreeGrafter"/>
</dbReference>
<protein>
    <submittedName>
        <fullName evidence="5">Uncharacterized protein</fullName>
    </submittedName>
</protein>
<dbReference type="Proteomes" id="UP000245609">
    <property type="component" value="Unassembled WGS sequence"/>
</dbReference>
<keyword evidence="1 3" id="KW-0853">WD repeat</keyword>
<dbReference type="InterPro" id="IPR015943">
    <property type="entry name" value="WD40/YVTN_repeat-like_dom_sf"/>
</dbReference>
<dbReference type="GO" id="GO:0005774">
    <property type="term" value="C:vacuolar membrane"/>
    <property type="evidence" value="ECO:0007669"/>
    <property type="project" value="TreeGrafter"/>
</dbReference>
<evidence type="ECO:0000256" key="3">
    <source>
        <dbReference type="PROSITE-ProRule" id="PRU00221"/>
    </source>
</evidence>
<sequence length="1879" mass="214039">MEFQQFHCIKASKDCINNSNINIDTNVNKSKNQEIDAFYENWSCKISPGYGSIGISPHFRDIVLAGNYGLCVIDLLKPFESPLTIPTNSQWKVVNVEWSPHKSHDSYVASTFNRSVIVYDFIKSVKKPYIHLCGNSSSVTGFNWSPFDPSMIITTSVDPLIRLWDIRAPSRPVYKYTDWEVSSSCEFDKLNQNIFVTGCQNSVNIWDMRKGSRPMISIDNAHDSTVYSVSTSSKKRNSIITASNDRTVKVWNHSGSNSSYLSSTFYFDKSVSIARYIPNTDSFVVTYKYTDGEIDIFAEGSSEPIHRFLGHRKPVSEFVWATRGQEYVDINHDFREWQLISISADQTLRKWYLPENITNKLSLRRGIAAKSQKICKINKDWVENQITFTKPHLGIIFGPTAKTQTRKKKSKRALSSRENSLNLENFEINGNIHSSATYATNKIHLQKVKNKRRLSIERVSGSNHTVQLQNEKGMLDPTHVRRFEDSKFSLGVYSKWIHYSKASHLGKKFIPDLFNPFKIKQLKEKTLDSLIPDVCDSTLKSTLETVMYEIIRIIENREHIKFIDLKVGKRSIVCTAKTSIFLNKKTTRNSGILVSVSFFMNYPLVPASARIVDFLKKENPDKSDVKYVHYILDCSTDWLSRKSLTQLDFIFYLIQNGTTPLQYFSRVTRYIFSNKFTHQYNKKYTASKKSTSISSTDKPEQAKLDSMKSNEIFEKVSSIKPTPSKELVALIKEREYDSDEENSSSVSTEDWREQSSSSFSSSGIEYDSENLDVSDYSEVSYDSSYLYSSSMFGSNSSYFGYNSSNYKRLPSVYKNYRTIGNEKLQHEQGGDYSAMNVLSAKSRGSNNCPFPRLCGATFSGNNKLVCFFASLYTPATYPGEFELLLLNPKLQKMQTFHTANETLSVSPESTQRYNTMVARLHRSNLSKQINILPKPLVYQGIEYYRAMVQVKIQESSAKSVGIPIDMNEKRKSSSPARYHNSFVTYRDSANASNNFENAQRHVTLLPNENDFYENVNEYDRSLDLNSITSSTNQNKHISYPQCTHKKAKKDFLYGSEGENDEYKLHSTLVSGGNSYKKRNVRFDNSGESFVKANKIGNLLLESDQASTPGVNNSLPDVYREAKHLDFNKPTILPSNNDQKREKHFDQLAPQMNDMELKHTQDGFDEVPRFYFRESIPTNVTLKNENKKNILDVRPNYKFSESECVGPAMQSLSVGNLCLVFDANSWDQVISMNKKSILMLSENLKNRTSEEICAFNSSLFESSGDYLLASAWYLLSLLYSNTHNIGYTSVLELCNPIERSFLLRVLNIHVVARDIENSVLLAFALSPKFGRYNLKVPYYLTPSQNEGPVLAKKFENTLSSGYKSEKFYGKDCGCNMNNALGFKIRHGSGEILALENQAENNQRFLGYSSRKIHFNKIKTSNTRVSKGVLKQGNQDVLYSERSSEKLHNFGANSGEDSNTELYIDKYSRLTDTPLKKSFSNTHISLKENPSGENKIIATLSKILNKSKKSEESTDGIQLKKKNKEKYISNNKKKHQYLKLQELFSKQRTIMSWNYNSKVVLDDIYSSGFTHTSHSINSDSKRNTIQNAEHDNNKVFNDSDGQYFHQTKSGGLKIDDNEAFFETKSMGSSGIPGIPGISQTELFAILEYMAVYTKLLEIYGYTMLAYEIHRVFKENISGLNKPCVEELNDENRKEKFKEIYGRTTKQVKYIARTAGTGSDRKLQDWALSLKASEKKYPVEIKGNEKTNRSEQSSKLVENIDTGEAIESGVYHLQDQAFGVSKAKCFVCEKVVLGHVVVCPKCHHGGHFDHLRKWIMFYLNSKDWCGEQDTRSDRGVESNESVCITASVNEDHRKLAGLEKGIMLPCPTGCGCECIYSEFSIL</sequence>
<keyword evidence="2" id="KW-0677">Repeat</keyword>
<dbReference type="Gene3D" id="2.130.10.10">
    <property type="entry name" value="YVTN repeat-like/Quinoprotein amine dehydrogenase"/>
    <property type="match status" value="1"/>
</dbReference>